<keyword evidence="1" id="KW-0472">Membrane</keyword>
<protein>
    <submittedName>
        <fullName evidence="2">Uncharacterized protein</fullName>
    </submittedName>
</protein>
<proteinExistence type="predicted"/>
<feature type="transmembrane region" description="Helical" evidence="1">
    <location>
        <begin position="20"/>
        <end position="41"/>
    </location>
</feature>
<dbReference type="RefSeq" id="WP_185103315.1">
    <property type="nucleotide sequence ID" value="NZ_JACHMI010000001.1"/>
</dbReference>
<keyword evidence="1" id="KW-1133">Transmembrane helix</keyword>
<gene>
    <name evidence="2" type="ORF">HD593_003693</name>
</gene>
<evidence type="ECO:0000313" key="3">
    <source>
        <dbReference type="Proteomes" id="UP000565579"/>
    </source>
</evidence>
<feature type="transmembrane region" description="Helical" evidence="1">
    <location>
        <begin position="155"/>
        <end position="175"/>
    </location>
</feature>
<sequence length="176" mass="18249">MTEFLSEIRPATRGRGPGPWGRVILVLLWLAVCLMPVPLAVNSLELATGRVGTPGTLRVVWCEALGEGRYDCRGWFTPDGGDTPVEVAASPDSEPGDVMRAQLTPAGDRAVPAGPKGVLAALSLPGMGLAGLGFLPYVVLYWLGARRGRRAAVTGGILVTAAGVVLMVSGLVAAYV</sequence>
<reference evidence="2 3" key="1">
    <citation type="submission" date="2020-08" db="EMBL/GenBank/DDBJ databases">
        <title>Sequencing the genomes of 1000 actinobacteria strains.</title>
        <authorList>
            <person name="Klenk H.-P."/>
        </authorList>
    </citation>
    <scope>NUCLEOTIDE SEQUENCE [LARGE SCALE GENOMIC DNA]</scope>
    <source>
        <strain evidence="2 3">DSM 43768</strain>
    </source>
</reference>
<evidence type="ECO:0000256" key="1">
    <source>
        <dbReference type="SAM" id="Phobius"/>
    </source>
</evidence>
<accession>A0A7X0NSM3</accession>
<name>A0A7X0NSM3_9ACTN</name>
<dbReference type="EMBL" id="JACHMI010000001">
    <property type="protein sequence ID" value="MBB6548898.1"/>
    <property type="molecule type" value="Genomic_DNA"/>
</dbReference>
<organism evidence="2 3">
    <name type="scientific">Nonomuraea rubra</name>
    <dbReference type="NCBI Taxonomy" id="46180"/>
    <lineage>
        <taxon>Bacteria</taxon>
        <taxon>Bacillati</taxon>
        <taxon>Actinomycetota</taxon>
        <taxon>Actinomycetes</taxon>
        <taxon>Streptosporangiales</taxon>
        <taxon>Streptosporangiaceae</taxon>
        <taxon>Nonomuraea</taxon>
    </lineage>
</organism>
<keyword evidence="3" id="KW-1185">Reference proteome</keyword>
<dbReference type="AlphaFoldDB" id="A0A7X0NSM3"/>
<dbReference type="Proteomes" id="UP000565579">
    <property type="component" value="Unassembled WGS sequence"/>
</dbReference>
<feature type="transmembrane region" description="Helical" evidence="1">
    <location>
        <begin position="118"/>
        <end position="143"/>
    </location>
</feature>
<keyword evidence="1" id="KW-0812">Transmembrane</keyword>
<evidence type="ECO:0000313" key="2">
    <source>
        <dbReference type="EMBL" id="MBB6548898.1"/>
    </source>
</evidence>
<comment type="caution">
    <text evidence="2">The sequence shown here is derived from an EMBL/GenBank/DDBJ whole genome shotgun (WGS) entry which is preliminary data.</text>
</comment>